<feature type="compositionally biased region" description="Basic and acidic residues" evidence="4">
    <location>
        <begin position="551"/>
        <end position="562"/>
    </location>
</feature>
<dbReference type="Gene3D" id="1.10.10.60">
    <property type="entry name" value="Homeodomain-like"/>
    <property type="match status" value="1"/>
</dbReference>
<evidence type="ECO:0000256" key="3">
    <source>
        <dbReference type="RuleBase" id="RU000682"/>
    </source>
</evidence>
<dbReference type="InterPro" id="IPR042982">
    <property type="entry name" value="GBX-1/2"/>
</dbReference>
<dbReference type="GO" id="GO:0000981">
    <property type="term" value="F:DNA-binding transcription factor activity, RNA polymerase II-specific"/>
    <property type="evidence" value="ECO:0007669"/>
    <property type="project" value="TreeGrafter"/>
</dbReference>
<name>A0A067QRN5_ZOONE</name>
<dbReference type="GO" id="GO:0051960">
    <property type="term" value="P:regulation of nervous system development"/>
    <property type="evidence" value="ECO:0007669"/>
    <property type="project" value="TreeGrafter"/>
</dbReference>
<evidence type="ECO:0000256" key="1">
    <source>
        <dbReference type="ARBA" id="ARBA00004123"/>
    </source>
</evidence>
<organism evidence="6 7">
    <name type="scientific">Zootermopsis nevadensis</name>
    <name type="common">Dampwood termite</name>
    <dbReference type="NCBI Taxonomy" id="136037"/>
    <lineage>
        <taxon>Eukaryota</taxon>
        <taxon>Metazoa</taxon>
        <taxon>Ecdysozoa</taxon>
        <taxon>Arthropoda</taxon>
        <taxon>Hexapoda</taxon>
        <taxon>Insecta</taxon>
        <taxon>Pterygota</taxon>
        <taxon>Neoptera</taxon>
        <taxon>Polyneoptera</taxon>
        <taxon>Dictyoptera</taxon>
        <taxon>Blattodea</taxon>
        <taxon>Blattoidea</taxon>
        <taxon>Termitoidae</taxon>
        <taxon>Termopsidae</taxon>
        <taxon>Zootermopsis</taxon>
    </lineage>
</organism>
<dbReference type="PANTHER" id="PTHR24334:SF0">
    <property type="entry name" value="HOMEOBOX PROTEIN UNPLUGGED"/>
    <property type="match status" value="1"/>
</dbReference>
<keyword evidence="7" id="KW-1185">Reference proteome</keyword>
<feature type="domain" description="Homeobox" evidence="5">
    <location>
        <begin position="216"/>
        <end position="262"/>
    </location>
</feature>
<keyword evidence="2 3" id="KW-0238">DNA-binding</keyword>
<keyword evidence="2 3" id="KW-0371">Homeobox</keyword>
<keyword evidence="2 3" id="KW-0539">Nucleus</keyword>
<dbReference type="SMART" id="SM00389">
    <property type="entry name" value="HOX"/>
    <property type="match status" value="1"/>
</dbReference>
<protein>
    <submittedName>
        <fullName evidence="6">Homeobox protein GBX-2</fullName>
    </submittedName>
</protein>
<dbReference type="SUPFAM" id="SSF46689">
    <property type="entry name" value="Homeodomain-like"/>
    <property type="match status" value="1"/>
</dbReference>
<gene>
    <name evidence="6" type="ORF">L798_14014</name>
</gene>
<feature type="region of interest" description="Disordered" evidence="4">
    <location>
        <begin position="505"/>
        <end position="562"/>
    </location>
</feature>
<evidence type="ECO:0000313" key="6">
    <source>
        <dbReference type="EMBL" id="KDR11382.1"/>
    </source>
</evidence>
<evidence type="ECO:0000256" key="4">
    <source>
        <dbReference type="SAM" id="MobiDB-lite"/>
    </source>
</evidence>
<accession>A0A067QRN5</accession>
<dbReference type="PANTHER" id="PTHR24334">
    <property type="entry name" value="HOMEOBOX PROTEIN GBX"/>
    <property type="match status" value="1"/>
</dbReference>
<feature type="compositionally biased region" description="Polar residues" evidence="4">
    <location>
        <begin position="522"/>
        <end position="533"/>
    </location>
</feature>
<evidence type="ECO:0000256" key="2">
    <source>
        <dbReference type="PROSITE-ProRule" id="PRU00108"/>
    </source>
</evidence>
<evidence type="ECO:0000259" key="5">
    <source>
        <dbReference type="PROSITE" id="PS50071"/>
    </source>
</evidence>
<dbReference type="PROSITE" id="PS50071">
    <property type="entry name" value="HOMEOBOX_2"/>
    <property type="match status" value="1"/>
</dbReference>
<reference evidence="6 7" key="1">
    <citation type="journal article" date="2014" name="Nat. Commun.">
        <title>Molecular traces of alternative social organization in a termite genome.</title>
        <authorList>
            <person name="Terrapon N."/>
            <person name="Li C."/>
            <person name="Robertson H.M."/>
            <person name="Ji L."/>
            <person name="Meng X."/>
            <person name="Booth W."/>
            <person name="Chen Z."/>
            <person name="Childers C.P."/>
            <person name="Glastad K.M."/>
            <person name="Gokhale K."/>
            <person name="Gowin J."/>
            <person name="Gronenberg W."/>
            <person name="Hermansen R.A."/>
            <person name="Hu H."/>
            <person name="Hunt B.G."/>
            <person name="Huylmans A.K."/>
            <person name="Khalil S.M."/>
            <person name="Mitchell R.D."/>
            <person name="Munoz-Torres M.C."/>
            <person name="Mustard J.A."/>
            <person name="Pan H."/>
            <person name="Reese J.T."/>
            <person name="Scharf M.E."/>
            <person name="Sun F."/>
            <person name="Vogel H."/>
            <person name="Xiao J."/>
            <person name="Yang W."/>
            <person name="Yang Z."/>
            <person name="Yang Z."/>
            <person name="Zhou J."/>
            <person name="Zhu J."/>
            <person name="Brent C.S."/>
            <person name="Elsik C.G."/>
            <person name="Goodisman M.A."/>
            <person name="Liberles D.A."/>
            <person name="Roe R.M."/>
            <person name="Vargo E.L."/>
            <person name="Vilcinskas A."/>
            <person name="Wang J."/>
            <person name="Bornberg-Bauer E."/>
            <person name="Korb J."/>
            <person name="Zhang G."/>
            <person name="Liebig J."/>
        </authorList>
    </citation>
    <scope>NUCLEOTIDE SEQUENCE [LARGE SCALE GENOMIC DNA]</scope>
    <source>
        <tissue evidence="6">Whole organism</tissue>
    </source>
</reference>
<comment type="subcellular location">
    <subcellularLocation>
        <location evidence="1 2 3">Nucleus</location>
    </subcellularLocation>
</comment>
<feature type="DNA-binding region" description="Homeobox" evidence="2">
    <location>
        <begin position="218"/>
        <end position="263"/>
    </location>
</feature>
<dbReference type="EMBL" id="KK853098">
    <property type="protein sequence ID" value="KDR11382.1"/>
    <property type="molecule type" value="Genomic_DNA"/>
</dbReference>
<dbReference type="AlphaFoldDB" id="A0A067QRN5"/>
<proteinExistence type="predicted"/>
<sequence>MQKIAGAIVNRELCGHPAATGVWKARNILAARRTRRKIYYATFVERRAQLRSVNLMFSTGLVQFCNTSLERRLFCEMWDSAEFRIASSECTPLKNWTVRRSTAPRSESVLVLNVSYLGLPPENVPGFCVGKHFDLALKNGTVSTSRIIAEPLRTTLRFEVIAATINGGECSRSESPDCEPSSPGAVSDDAGTSHHGDGSQQSPNNAGSSVGNGGSNKTRRRRTAFTSEQLLELEREFHAKKYLSLTERSQIAAALKLSEVQVSAKCGSVGETLRDAVKTPGCLVGCWGRNRPPRWSSGQNAGLVILGSRVRFPAVPEFITCVGQGRGLGNTEFSSVASQQLLHSHTEEGNGKPLLDHLPRTSIRFEGDWILLAQDRNRRITLNRRAKWKRVKAGLTSGGGGARGQGGPSSGHSATKIVVPIPVHVNRFAVRSQHQQLEKCGPGLTSKAPANKCKVIKEMKGISYSEKNRVLFFPVEEMAQFCRREGRLTALSLYVVRQIEEKPQKNLSHDNTGRRTPGFVNENDSVGGVQSSGGEKVAELSGQGKVCGEQGSRREDKRTGKR</sequence>
<dbReference type="GO" id="GO:0005634">
    <property type="term" value="C:nucleus"/>
    <property type="evidence" value="ECO:0007669"/>
    <property type="project" value="UniProtKB-SubCell"/>
</dbReference>
<dbReference type="InterPro" id="IPR009057">
    <property type="entry name" value="Homeodomain-like_sf"/>
</dbReference>
<dbReference type="eggNOG" id="KOG0489">
    <property type="taxonomic scope" value="Eukaryota"/>
</dbReference>
<dbReference type="Proteomes" id="UP000027135">
    <property type="component" value="Unassembled WGS sequence"/>
</dbReference>
<dbReference type="InParanoid" id="A0A067QRN5"/>
<dbReference type="GO" id="GO:0000977">
    <property type="term" value="F:RNA polymerase II transcription regulatory region sequence-specific DNA binding"/>
    <property type="evidence" value="ECO:0007669"/>
    <property type="project" value="TreeGrafter"/>
</dbReference>
<dbReference type="CDD" id="cd00086">
    <property type="entry name" value="homeodomain"/>
    <property type="match status" value="1"/>
</dbReference>
<dbReference type="Pfam" id="PF00046">
    <property type="entry name" value="Homeodomain"/>
    <property type="match status" value="1"/>
</dbReference>
<dbReference type="InterPro" id="IPR001356">
    <property type="entry name" value="HD"/>
</dbReference>
<evidence type="ECO:0000313" key="7">
    <source>
        <dbReference type="Proteomes" id="UP000027135"/>
    </source>
</evidence>
<feature type="region of interest" description="Disordered" evidence="4">
    <location>
        <begin position="169"/>
        <end position="222"/>
    </location>
</feature>